<evidence type="ECO:0000313" key="2">
    <source>
        <dbReference type="WBParaSite" id="TREG1_88250.1"/>
    </source>
</evidence>
<organism evidence="1 2">
    <name type="scientific">Trichobilharzia regenti</name>
    <name type="common">Nasal bird schistosome</name>
    <dbReference type="NCBI Taxonomy" id="157069"/>
    <lineage>
        <taxon>Eukaryota</taxon>
        <taxon>Metazoa</taxon>
        <taxon>Spiralia</taxon>
        <taxon>Lophotrochozoa</taxon>
        <taxon>Platyhelminthes</taxon>
        <taxon>Trematoda</taxon>
        <taxon>Digenea</taxon>
        <taxon>Strigeidida</taxon>
        <taxon>Schistosomatoidea</taxon>
        <taxon>Schistosomatidae</taxon>
        <taxon>Trichobilharzia</taxon>
    </lineage>
</organism>
<dbReference type="Proteomes" id="UP000050795">
    <property type="component" value="Unassembled WGS sequence"/>
</dbReference>
<protein>
    <submittedName>
        <fullName evidence="2">Uncharacterized protein</fullName>
    </submittedName>
</protein>
<sequence>MFQSANETILRCECMNWSSARRNNNENDQHRMRAASKELPSRIISSVPGLENFSSKPNKLRLMPKSLHLDGSLRTYLVLSVGQGRLYLSVMCVSLAK</sequence>
<evidence type="ECO:0000313" key="1">
    <source>
        <dbReference type="Proteomes" id="UP000050795"/>
    </source>
</evidence>
<reference evidence="2" key="2">
    <citation type="submission" date="2023-11" db="UniProtKB">
        <authorList>
            <consortium name="WormBaseParasite"/>
        </authorList>
    </citation>
    <scope>IDENTIFICATION</scope>
</reference>
<reference evidence="1" key="1">
    <citation type="submission" date="2022-06" db="EMBL/GenBank/DDBJ databases">
        <authorList>
            <person name="Berger JAMES D."/>
            <person name="Berger JAMES D."/>
        </authorList>
    </citation>
    <scope>NUCLEOTIDE SEQUENCE [LARGE SCALE GENOMIC DNA]</scope>
</reference>
<accession>A0AA85KEJ5</accession>
<proteinExistence type="predicted"/>
<dbReference type="WBParaSite" id="TREG1_88250.1">
    <property type="protein sequence ID" value="TREG1_88250.1"/>
    <property type="gene ID" value="TREG1_88250"/>
</dbReference>
<name>A0AA85KEJ5_TRIRE</name>
<dbReference type="AlphaFoldDB" id="A0AA85KEJ5"/>
<keyword evidence="1" id="KW-1185">Reference proteome</keyword>